<comment type="caution">
    <text evidence="1">The sequence shown here is derived from an EMBL/GenBank/DDBJ whole genome shotgun (WGS) entry which is preliminary data.</text>
</comment>
<name>U7QPJ1_9CYAN</name>
<evidence type="ECO:0000313" key="2">
    <source>
        <dbReference type="Proteomes" id="UP000017127"/>
    </source>
</evidence>
<keyword evidence="2" id="KW-1185">Reference proteome</keyword>
<reference evidence="1 2" key="1">
    <citation type="journal article" date="2013" name="Front. Microbiol.">
        <title>Comparative genomic analyses of the cyanobacterium, Lyngbya aestuarii BL J, a powerful hydrogen producer.</title>
        <authorList>
            <person name="Kothari A."/>
            <person name="Vaughn M."/>
            <person name="Garcia-Pichel F."/>
        </authorList>
    </citation>
    <scope>NUCLEOTIDE SEQUENCE [LARGE SCALE GENOMIC DNA]</scope>
    <source>
        <strain evidence="1 2">BL J</strain>
    </source>
</reference>
<dbReference type="EMBL" id="AUZM01000012">
    <property type="protein sequence ID" value="ERT08321.1"/>
    <property type="molecule type" value="Genomic_DNA"/>
</dbReference>
<dbReference type="AlphaFoldDB" id="U7QPJ1"/>
<evidence type="ECO:0000313" key="1">
    <source>
        <dbReference type="EMBL" id="ERT08321.1"/>
    </source>
</evidence>
<proteinExistence type="predicted"/>
<protein>
    <submittedName>
        <fullName evidence="1">Uncharacterized protein</fullName>
    </submittedName>
</protein>
<gene>
    <name evidence="1" type="ORF">M595_1714</name>
</gene>
<sequence>MACDTLNTFTGQIHTQKQLLGSLLLKNRFPSLVQSCES</sequence>
<dbReference type="Proteomes" id="UP000017127">
    <property type="component" value="Unassembled WGS sequence"/>
</dbReference>
<organism evidence="1 2">
    <name type="scientific">Lyngbya aestuarii BL J</name>
    <dbReference type="NCBI Taxonomy" id="1348334"/>
    <lineage>
        <taxon>Bacteria</taxon>
        <taxon>Bacillati</taxon>
        <taxon>Cyanobacteriota</taxon>
        <taxon>Cyanophyceae</taxon>
        <taxon>Oscillatoriophycideae</taxon>
        <taxon>Oscillatoriales</taxon>
        <taxon>Microcoleaceae</taxon>
        <taxon>Lyngbya</taxon>
    </lineage>
</organism>
<accession>U7QPJ1</accession>